<feature type="region of interest" description="Disordered" evidence="6">
    <location>
        <begin position="591"/>
        <end position="620"/>
    </location>
</feature>
<keyword evidence="4 7" id="KW-1133">Transmembrane helix</keyword>
<dbReference type="GO" id="GO:0016020">
    <property type="term" value="C:membrane"/>
    <property type="evidence" value="ECO:0007669"/>
    <property type="project" value="UniProtKB-SubCell"/>
</dbReference>
<feature type="transmembrane region" description="Helical" evidence="7">
    <location>
        <begin position="1567"/>
        <end position="1588"/>
    </location>
</feature>
<keyword evidence="3 7" id="KW-0812">Transmembrane</keyword>
<dbReference type="GO" id="GO:0022857">
    <property type="term" value="F:transmembrane transporter activity"/>
    <property type="evidence" value="ECO:0007669"/>
    <property type="project" value="InterPro"/>
</dbReference>
<feature type="transmembrane region" description="Helical" evidence="7">
    <location>
        <begin position="1629"/>
        <end position="1650"/>
    </location>
</feature>
<dbReference type="PANTHER" id="PTHR43791:SF12">
    <property type="entry name" value="MAJOR FACILITATOR SUPERFAMILY (MFS) PROFILE DOMAIN-CONTAINING PROTEIN"/>
    <property type="match status" value="1"/>
</dbReference>
<feature type="compositionally biased region" description="Polar residues" evidence="6">
    <location>
        <begin position="377"/>
        <end position="387"/>
    </location>
</feature>
<evidence type="ECO:0000256" key="5">
    <source>
        <dbReference type="ARBA" id="ARBA00023136"/>
    </source>
</evidence>
<keyword evidence="5 7" id="KW-0472">Membrane</keyword>
<keyword evidence="2" id="KW-0813">Transport</keyword>
<dbReference type="SUPFAM" id="SSF103473">
    <property type="entry name" value="MFS general substrate transporter"/>
    <property type="match status" value="1"/>
</dbReference>
<feature type="transmembrane region" description="Helical" evidence="7">
    <location>
        <begin position="1315"/>
        <end position="1334"/>
    </location>
</feature>
<feature type="transmembrane region" description="Helical" evidence="7">
    <location>
        <begin position="463"/>
        <end position="482"/>
    </location>
</feature>
<evidence type="ECO:0000256" key="4">
    <source>
        <dbReference type="ARBA" id="ARBA00022989"/>
    </source>
</evidence>
<evidence type="ECO:0000256" key="3">
    <source>
        <dbReference type="ARBA" id="ARBA00022692"/>
    </source>
</evidence>
<dbReference type="PANTHER" id="PTHR43791">
    <property type="entry name" value="PERMEASE-RELATED"/>
    <property type="match status" value="1"/>
</dbReference>
<comment type="caution">
    <text evidence="9">The sequence shown here is derived from an EMBL/GenBank/DDBJ whole genome shotgun (WGS) entry which is preliminary data.</text>
</comment>
<feature type="transmembrane region" description="Helical" evidence="7">
    <location>
        <begin position="1600"/>
        <end position="1617"/>
    </location>
</feature>
<proteinExistence type="predicted"/>
<gene>
    <name evidence="9" type="ORF">PCL_03826</name>
</gene>
<dbReference type="Proteomes" id="UP000245956">
    <property type="component" value="Unassembled WGS sequence"/>
</dbReference>
<sequence>MCRWGCTWAPNVLDHGPRFRLRVRSGTVSVVLRARAPRRTGRSETLSRRPSGGPRFVVSHSSLQYSSVDGGGRRGRLLDNGKWMADDGGRQGTNVGSGACHFPVGDCLSGHFRAGSSLKTSVPRPSGRIGSVLGDRPPAVPSRGGAVGTYVGTFGGGRQADGSAWRDVVDGQAVAEWRPLTEASSHHSVYSLNPPQPTASRTIIVTSPPAIKDWHGAPAVPSLAQLGLCPPPQSARIAQGDSIYSLPPPPAAAAPLTSTRTNELRRPPCPGFPIEYSPDRPGDGLCGRLGQWPGQRPCAAAAGPQAGALAAVQLVAKLGGREPPDGHGAGQWHDEASDDPLAPLLRTRSSGRRYMSNVLGILTASSGRSTPVPENAPPSTKSLSSARKQVRAEQRRRIFPTIEFASRVSHFDPESDYRDFHGFFNLFWIGLAIMGITTMLRNFKDTGYPLRIQIWSLFTVKLWHLAIADFLMVAGTAVSLPLHRWTRARAPDSAWTWKNGGMAVQSVYQVAWLALWIVIPFWLEWTWTAQVFLLLHTMVLLMKMHSYAFYNGHLSETEKRLRALDNPSSEADRGPAYQYPAAVLRKGSISGIPTSMNPTAAGKPTLGEQTPPEEDDTQSADELETLREDLARELTSPMGNVTYPRNLTWSNYFDYLLCPTLCYELEYPRTKSINWTSLNAKIVATFGCIFLLTITSEEFIVPVLADASRRLEEVAVTSGSVSESMLILAESISWLLFPFMLTFLLVFLVIFEYVLGAFAEITHFADRHFYADWWNSTDWMEFSREWNVPVYSFLRRHVYSASRPHTGKAGAMVITFLISAVGHEIVMACITKKIRGYGFVCQMLQLPIVMLQRTKWVRGRETLNNVCFWCSMIMGLSLLGDRLLRIDDTASLGGRRKSVPRRFGVPTRAASPWSGQSHGGSRLRQVIAPCLYANRRQPRPGMRSFAGSQMSVNEGRAWGQIPASDADAAWGTANPGAYGPMKDTKVLTAAVVGAHHAWPDDTAALAGGGEPGCCGEKAADARVRVRIYLAACIHAADRGVETLHIIAVVNEVRMESASPPSRYGKIRCRRNTALQAPYSSTLDGGRTAHFATRHPPQPTGSPGGEATAVSRGARETLHRTSATSGNLVRAGDVGLGPPEAVYSLVLRVTVHAPCRQSVHAMQPSDMDKRDAQVLEAEDGTKVAVAKADYSGAREKTDPKEIALVRKLDRWIMPMLWSMYWLNYLDRNAIALARLNDLEEDLNLSGTQYQTCVSILFVGYILGQVPSNMFLTRTRPSRYMVSPHRTTHPFVFILVGLFPLSSGASQADETGPLQGIMMMLWAIVSGLTAVSRNFVGLLLTRFFLGVTEAPYYPGAVYLLSVFYTRKEVATRIAVLYTGNILATAFAGLIAAGIYHGLDDVAGVAGWRWLFILQGAVTFVVAVVGFFLLPDFPRTTWWLTQEERDLAYSRMELDTAGNEGETGAVKGLKQAVKDPVVWVFAFMAHMHLAANGFKNFFPSVVETLNFNTTVTLVLTCPPYLIAGAVTILVSWSSGRFNERTWHITASKAVAVVGFVAAAAAAPGDVAGRYAAMVIFTIGTYGVNSLILGWCGSVCAQTKEKKAAAIGLVTTLMNCSFVWTPYLWPKSGAPRYVLAMASSAAFSIATAALAWLAKGIMLRRNRKLRESEDVSVFYVY</sequence>
<feature type="region of interest" description="Disordered" evidence="6">
    <location>
        <begin position="365"/>
        <end position="387"/>
    </location>
</feature>
<dbReference type="InterPro" id="IPR036259">
    <property type="entry name" value="MFS_trans_sf"/>
</dbReference>
<evidence type="ECO:0000256" key="1">
    <source>
        <dbReference type="ARBA" id="ARBA00004141"/>
    </source>
</evidence>
<dbReference type="FunFam" id="1.20.1250.20:FF:000013">
    <property type="entry name" value="MFS general substrate transporter"/>
    <property type="match status" value="1"/>
</dbReference>
<dbReference type="PROSITE" id="PS50850">
    <property type="entry name" value="MFS"/>
    <property type="match status" value="1"/>
</dbReference>
<dbReference type="EMBL" id="LCWV01000001">
    <property type="protein sequence ID" value="PWI76632.1"/>
    <property type="molecule type" value="Genomic_DNA"/>
</dbReference>
<feature type="region of interest" description="Disordered" evidence="6">
    <location>
        <begin position="319"/>
        <end position="343"/>
    </location>
</feature>
<dbReference type="Pfam" id="PF03062">
    <property type="entry name" value="MBOAT"/>
    <property type="match status" value="1"/>
</dbReference>
<evidence type="ECO:0000256" key="7">
    <source>
        <dbReference type="SAM" id="Phobius"/>
    </source>
</evidence>
<feature type="transmembrane region" description="Helical" evidence="7">
    <location>
        <begin position="1541"/>
        <end position="1561"/>
    </location>
</feature>
<feature type="compositionally biased region" description="Acidic residues" evidence="6">
    <location>
        <begin position="611"/>
        <end position="620"/>
    </location>
</feature>
<evidence type="ECO:0000313" key="9">
    <source>
        <dbReference type="EMBL" id="PWI76632.1"/>
    </source>
</evidence>
<evidence type="ECO:0000313" key="10">
    <source>
        <dbReference type="Proteomes" id="UP000245956"/>
    </source>
</evidence>
<comment type="subcellular location">
    <subcellularLocation>
        <location evidence="1">Membrane</location>
        <topology evidence="1">Multi-pass membrane protein</topology>
    </subcellularLocation>
</comment>
<feature type="transmembrane region" description="Helical" evidence="7">
    <location>
        <begin position="1507"/>
        <end position="1529"/>
    </location>
</feature>
<dbReference type="InterPro" id="IPR020846">
    <property type="entry name" value="MFS_dom"/>
</dbReference>
<feature type="region of interest" description="Disordered" evidence="6">
    <location>
        <begin position="118"/>
        <end position="144"/>
    </location>
</feature>
<feature type="transmembrane region" description="Helical" evidence="7">
    <location>
        <begin position="1285"/>
        <end position="1303"/>
    </location>
</feature>
<feature type="transmembrane region" description="Helical" evidence="7">
    <location>
        <begin position="1474"/>
        <end position="1495"/>
    </location>
</feature>
<accession>A0A2U3EQ52</accession>
<dbReference type="Gene3D" id="1.20.1250.20">
    <property type="entry name" value="MFS general substrate transporter like domains"/>
    <property type="match status" value="1"/>
</dbReference>
<dbReference type="InterPro" id="IPR004299">
    <property type="entry name" value="MBOAT_fam"/>
</dbReference>
<feature type="transmembrane region" description="Helical" evidence="7">
    <location>
        <begin position="423"/>
        <end position="443"/>
    </location>
</feature>
<evidence type="ECO:0000259" key="8">
    <source>
        <dbReference type="PROSITE" id="PS50850"/>
    </source>
</evidence>
<feature type="transmembrane region" description="Helical" evidence="7">
    <location>
        <begin position="809"/>
        <end position="828"/>
    </location>
</feature>
<protein>
    <recommendedName>
        <fullName evidence="8">Major facilitator superfamily (MFS) profile domain-containing protein</fullName>
    </recommendedName>
</protein>
<reference evidence="9 10" key="1">
    <citation type="journal article" date="2016" name="Front. Microbiol.">
        <title>Genome and transcriptome sequences reveal the specific parasitism of the nematophagous Purpureocillium lilacinum 36-1.</title>
        <authorList>
            <person name="Xie J."/>
            <person name="Li S."/>
            <person name="Mo C."/>
            <person name="Xiao X."/>
            <person name="Peng D."/>
            <person name="Wang G."/>
            <person name="Xiao Y."/>
        </authorList>
    </citation>
    <scope>NUCLEOTIDE SEQUENCE [LARGE SCALE GENOMIC DNA]</scope>
    <source>
        <strain evidence="9 10">36-1</strain>
    </source>
</reference>
<feature type="transmembrane region" description="Helical" evidence="7">
    <location>
        <begin position="1372"/>
        <end position="1393"/>
    </location>
</feature>
<evidence type="ECO:0000256" key="2">
    <source>
        <dbReference type="ARBA" id="ARBA00022448"/>
    </source>
</evidence>
<name>A0A2U3EQ52_PURLI</name>
<dbReference type="InterPro" id="IPR011701">
    <property type="entry name" value="MFS"/>
</dbReference>
<feature type="transmembrane region" description="Helical" evidence="7">
    <location>
        <begin position="1405"/>
        <end position="1427"/>
    </location>
</feature>
<feature type="transmembrane region" description="Helical" evidence="7">
    <location>
        <begin position="503"/>
        <end position="523"/>
    </location>
</feature>
<evidence type="ECO:0000256" key="6">
    <source>
        <dbReference type="SAM" id="MobiDB-lite"/>
    </source>
</evidence>
<organism evidence="9 10">
    <name type="scientific">Purpureocillium lilacinum</name>
    <name type="common">Paecilomyces lilacinus</name>
    <dbReference type="NCBI Taxonomy" id="33203"/>
    <lineage>
        <taxon>Eukaryota</taxon>
        <taxon>Fungi</taxon>
        <taxon>Dikarya</taxon>
        <taxon>Ascomycota</taxon>
        <taxon>Pezizomycotina</taxon>
        <taxon>Sordariomycetes</taxon>
        <taxon>Hypocreomycetidae</taxon>
        <taxon>Hypocreales</taxon>
        <taxon>Ophiocordycipitaceae</taxon>
        <taxon>Purpureocillium</taxon>
    </lineage>
</organism>
<feature type="transmembrane region" description="Helical" evidence="7">
    <location>
        <begin position="732"/>
        <end position="755"/>
    </location>
</feature>
<feature type="region of interest" description="Disordered" evidence="6">
    <location>
        <begin position="1089"/>
        <end position="1130"/>
    </location>
</feature>
<feature type="domain" description="Major facilitator superfamily (MFS) profile" evidence="8">
    <location>
        <begin position="1211"/>
        <end position="1673"/>
    </location>
</feature>
<dbReference type="Pfam" id="PF07690">
    <property type="entry name" value="MFS_1"/>
    <property type="match status" value="1"/>
</dbReference>